<keyword evidence="1" id="KW-0998">Cell outer membrane</keyword>
<sequence length="979" mass="108108">MTTHKIRTGFIALFTGTLLQAGTASAAAGNLPRTMQDTIPVVELSNTDTSGEILPLPVLKFSPEKYITGAVAGVQGDEIVKTPAPGLASALAGRLPGVIVKQGTQQPYADGVSLYIRGRSTVNGSNPLIVLDGVPSPLLDISVINPQEIASVTVLKDAAETAIYGYQASNGVLLITTKKGRGLSDNLITASVNHGVQQAVSGPTILPSWEYATLRNQAYMNDGLFNALPFTKADIEKFKDPAANREVYPDNNWYGLFMKDQAVLDRYNVSVGSAGQRVNYFLNAGYLRQGSLLRTVKQERYNPEYALQRFTVRANVEMKILENLSAFLYQSVNIDRRNRPTTSMSSILQNILTMPPTENGPLAPEGDVIATLYNNNPPYGAINKSGYLREMITDYHGTLGVNLDLKFITQGLSASGYMAFETKYYGTRSGTKDYPRFIRDGVAQTADGRDSIIYKPYGENTETPLGMGRNSLFGYFLNFNGMLNYQRVFNTDHTVEGFVNYFAQNYVPVYTSGMSIQTVIPYDRLSLSGKVRYMYKARYIAQFVAGYTGSDQFAPGRRAGLFPAVSAAWIASEEHFMKPAAQWIGFLKLRGSFGLTGNDQLPNPRFSYMDNITATSGGPIAGLYIGSLIQENNIANPFATWEKQQQLNLGLDVELLKMFTLRLDAFRQAQKNISVQSNMVPSMQGVPPAAFPYINTGLIVNKGLEADVRFDKVLNKDWKLFLSGNILYNKSKVVDLGELDLSGSGYNYPYRSTGYPIGQPFGYRIDYSNGNGYFNSPQEITDRKPVYSGAQPRPGDFIYQDLNGDGTVDEKDMAPMGFTSIPELSYGVSAGFNYKKLDFYLLLQGAGRTSAYLQGIGVMDNNGRGTYFPIHRTAWTPERYANNEEIGYPALSTQSSSSTRVNDFFVNRLDYMRLKTVEIGYTFTHIFGKSSATNLRLFGSGQNLLTFHKSKFDGLDPEGNAFASYPVYRTYNLGLNIQF</sequence>
<comment type="subcellular location">
    <subcellularLocation>
        <location evidence="1">Cell outer membrane</location>
        <topology evidence="1">Multi-pass membrane protein</topology>
    </subcellularLocation>
</comment>
<accession>A0A1G6JGC8</accession>
<dbReference type="Proteomes" id="UP000198757">
    <property type="component" value="Unassembled WGS sequence"/>
</dbReference>
<keyword evidence="1" id="KW-1134">Transmembrane beta strand</keyword>
<dbReference type="InterPro" id="IPR023997">
    <property type="entry name" value="TonB-dep_OMP_SusC/RagA_CS"/>
</dbReference>
<dbReference type="InterPro" id="IPR018247">
    <property type="entry name" value="EF_Hand_1_Ca_BS"/>
</dbReference>
<keyword evidence="1" id="KW-0813">Transport</keyword>
<feature type="signal peptide" evidence="2">
    <location>
        <begin position="1"/>
        <end position="26"/>
    </location>
</feature>
<keyword evidence="2" id="KW-0732">Signal</keyword>
<evidence type="ECO:0000256" key="2">
    <source>
        <dbReference type="SAM" id="SignalP"/>
    </source>
</evidence>
<reference evidence="5" key="1">
    <citation type="submission" date="2016-10" db="EMBL/GenBank/DDBJ databases">
        <authorList>
            <person name="Varghese N."/>
            <person name="Submissions S."/>
        </authorList>
    </citation>
    <scope>NUCLEOTIDE SEQUENCE [LARGE SCALE GENOMIC DNA]</scope>
    <source>
        <strain evidence="5">DSM 25811 / CCM 8410 / LMG 26954 / E90</strain>
    </source>
</reference>
<dbReference type="InterPro" id="IPR023996">
    <property type="entry name" value="TonB-dep_OMP_SusC/RagA"/>
</dbReference>
<gene>
    <name evidence="4" type="ORF">SAMN04487894_101527</name>
</gene>
<keyword evidence="1" id="KW-0812">Transmembrane</keyword>
<comment type="similarity">
    <text evidence="1">Belongs to the TonB-dependent receptor family.</text>
</comment>
<dbReference type="AlphaFoldDB" id="A0A1G6JGC8"/>
<proteinExistence type="inferred from homology"/>
<feature type="domain" description="TonB-dependent receptor plug" evidence="3">
    <location>
        <begin position="67"/>
        <end position="172"/>
    </location>
</feature>
<protein>
    <submittedName>
        <fullName evidence="4">TonB-linked outer membrane protein, SusC/RagA family</fullName>
    </submittedName>
</protein>
<dbReference type="Pfam" id="PF07715">
    <property type="entry name" value="Plug"/>
    <property type="match status" value="1"/>
</dbReference>
<organism evidence="4 5">
    <name type="scientific">Niabella drilacis (strain DSM 25811 / CCM 8410 / CCUG 62505 / LMG 26954 / E90)</name>
    <dbReference type="NCBI Taxonomy" id="1285928"/>
    <lineage>
        <taxon>Bacteria</taxon>
        <taxon>Pseudomonadati</taxon>
        <taxon>Bacteroidota</taxon>
        <taxon>Chitinophagia</taxon>
        <taxon>Chitinophagales</taxon>
        <taxon>Chitinophagaceae</taxon>
        <taxon>Niabella</taxon>
    </lineage>
</organism>
<dbReference type="NCBIfam" id="TIGR04056">
    <property type="entry name" value="OMP_RagA_SusC"/>
    <property type="match status" value="1"/>
</dbReference>
<dbReference type="Gene3D" id="2.170.130.10">
    <property type="entry name" value="TonB-dependent receptor, plug domain"/>
    <property type="match status" value="1"/>
</dbReference>
<name>A0A1G6JGC8_NIADE</name>
<dbReference type="PROSITE" id="PS00018">
    <property type="entry name" value="EF_HAND_1"/>
    <property type="match status" value="1"/>
</dbReference>
<dbReference type="InterPro" id="IPR039426">
    <property type="entry name" value="TonB-dep_rcpt-like"/>
</dbReference>
<evidence type="ECO:0000259" key="3">
    <source>
        <dbReference type="Pfam" id="PF07715"/>
    </source>
</evidence>
<keyword evidence="1" id="KW-0472">Membrane</keyword>
<dbReference type="InterPro" id="IPR012910">
    <property type="entry name" value="Plug_dom"/>
</dbReference>
<evidence type="ECO:0000313" key="4">
    <source>
        <dbReference type="EMBL" id="SDC17713.1"/>
    </source>
</evidence>
<dbReference type="GO" id="GO:0009279">
    <property type="term" value="C:cell outer membrane"/>
    <property type="evidence" value="ECO:0007669"/>
    <property type="project" value="UniProtKB-SubCell"/>
</dbReference>
<dbReference type="EMBL" id="FMZO01000001">
    <property type="protein sequence ID" value="SDC17713.1"/>
    <property type="molecule type" value="Genomic_DNA"/>
</dbReference>
<dbReference type="PROSITE" id="PS52016">
    <property type="entry name" value="TONB_DEPENDENT_REC_3"/>
    <property type="match status" value="1"/>
</dbReference>
<keyword evidence="5" id="KW-1185">Reference proteome</keyword>
<dbReference type="InterPro" id="IPR037066">
    <property type="entry name" value="Plug_dom_sf"/>
</dbReference>
<evidence type="ECO:0000256" key="1">
    <source>
        <dbReference type="PROSITE-ProRule" id="PRU01360"/>
    </source>
</evidence>
<dbReference type="SUPFAM" id="SSF56935">
    <property type="entry name" value="Porins"/>
    <property type="match status" value="1"/>
</dbReference>
<feature type="chain" id="PRO_5011746537" evidence="2">
    <location>
        <begin position="27"/>
        <end position="979"/>
    </location>
</feature>
<evidence type="ECO:0000313" key="5">
    <source>
        <dbReference type="Proteomes" id="UP000198757"/>
    </source>
</evidence>
<dbReference type="NCBIfam" id="TIGR04057">
    <property type="entry name" value="SusC_RagA_signa"/>
    <property type="match status" value="1"/>
</dbReference>
<dbReference type="STRING" id="1285928.SAMN04487894_101527"/>